<dbReference type="RefSeq" id="WP_199869377.1">
    <property type="nucleotide sequence ID" value="NZ_JAAGPU010000005.1"/>
</dbReference>
<keyword evidence="3" id="KW-0378">Hydrolase</keyword>
<accession>A0A6M0H102</accession>
<dbReference type="GO" id="GO:0004175">
    <property type="term" value="F:endopeptidase activity"/>
    <property type="evidence" value="ECO:0007669"/>
    <property type="project" value="UniProtKB-ARBA"/>
</dbReference>
<evidence type="ECO:0000313" key="3">
    <source>
        <dbReference type="EMBL" id="NEU04167.1"/>
    </source>
</evidence>
<keyword evidence="3" id="KW-0645">Protease</keyword>
<dbReference type="EMBL" id="JAAGPU010000005">
    <property type="protein sequence ID" value="NEU04167.1"/>
    <property type="molecule type" value="Genomic_DNA"/>
</dbReference>
<evidence type="ECO:0000259" key="2">
    <source>
        <dbReference type="Pfam" id="PF02517"/>
    </source>
</evidence>
<comment type="caution">
    <text evidence="3">The sequence shown here is derived from an EMBL/GenBank/DDBJ whole genome shotgun (WGS) entry which is preliminary data.</text>
</comment>
<keyword evidence="1" id="KW-0472">Membrane</keyword>
<dbReference type="Proteomes" id="UP000481872">
    <property type="component" value="Unassembled WGS sequence"/>
</dbReference>
<feature type="transmembrane region" description="Helical" evidence="1">
    <location>
        <begin position="223"/>
        <end position="244"/>
    </location>
</feature>
<feature type="transmembrane region" description="Helical" evidence="1">
    <location>
        <begin position="76"/>
        <end position="98"/>
    </location>
</feature>
<gene>
    <name evidence="3" type="ORF">G3M99_04695</name>
</gene>
<feature type="transmembrane region" description="Helical" evidence="1">
    <location>
        <begin position="46"/>
        <end position="64"/>
    </location>
</feature>
<dbReference type="GO" id="GO:0006508">
    <property type="term" value="P:proteolysis"/>
    <property type="evidence" value="ECO:0007669"/>
    <property type="project" value="UniProtKB-KW"/>
</dbReference>
<evidence type="ECO:0000313" key="4">
    <source>
        <dbReference type="Proteomes" id="UP000481872"/>
    </source>
</evidence>
<dbReference type="InterPro" id="IPR003675">
    <property type="entry name" value="Rce1/LyrA-like_dom"/>
</dbReference>
<protein>
    <submittedName>
        <fullName evidence="3">CPBP family intramembrane metalloprotease</fullName>
    </submittedName>
</protein>
<sequence>MNNYSSKNKSEILIFLIINFGITALMGVILFIAYKNVSSEFVENFAIVQMLYPAFATIITMRFFRKEEIKRPVKIFFNIFIVTTIISIIVLFIGTFVFKNNLNILSIIIQIIVAISSFVSVIIILRNDDNSFESINLKFNNNLCKIAIILLIFIGLYLLRIGISILFEDDQSFDVLKILSTLLMMPLSLCINAFLSFTIFFGEEFGWRGYLQPRLQNIFGKRLGVLILGFIWGIWHLPLCFTLYSPETPIYCVINHILFCVFLGIFLGFAYMKTNNLWTPILIHFANNTIGMALTGGKAGVITLKTLIFAAVLNIITYGLFIFSNEYKKDKDKTII</sequence>
<dbReference type="GO" id="GO:0080120">
    <property type="term" value="P:CAAX-box protein maturation"/>
    <property type="evidence" value="ECO:0007669"/>
    <property type="project" value="UniProtKB-ARBA"/>
</dbReference>
<feature type="transmembrane region" description="Helical" evidence="1">
    <location>
        <begin position="12"/>
        <end position="34"/>
    </location>
</feature>
<evidence type="ECO:0000256" key="1">
    <source>
        <dbReference type="SAM" id="Phobius"/>
    </source>
</evidence>
<dbReference type="Pfam" id="PF02517">
    <property type="entry name" value="Rce1-like"/>
    <property type="match status" value="1"/>
</dbReference>
<reference evidence="3 4" key="1">
    <citation type="submission" date="2020-02" db="EMBL/GenBank/DDBJ databases">
        <title>Genome assembly of a novel Clostridium senegalense strain.</title>
        <authorList>
            <person name="Gupta T.B."/>
            <person name="Jauregui R."/>
            <person name="Maclean P."/>
            <person name="Nawarathana A."/>
            <person name="Brightwell G."/>
        </authorList>
    </citation>
    <scope>NUCLEOTIDE SEQUENCE [LARGE SCALE GENOMIC DNA]</scope>
    <source>
        <strain evidence="3 4">AGRFS4</strain>
    </source>
</reference>
<organism evidence="3 4">
    <name type="scientific">Clostridium senegalense</name>
    <dbReference type="NCBI Taxonomy" id="1465809"/>
    <lineage>
        <taxon>Bacteria</taxon>
        <taxon>Bacillati</taxon>
        <taxon>Bacillota</taxon>
        <taxon>Clostridia</taxon>
        <taxon>Eubacteriales</taxon>
        <taxon>Clostridiaceae</taxon>
        <taxon>Clostridium</taxon>
    </lineage>
</organism>
<feature type="transmembrane region" description="Helical" evidence="1">
    <location>
        <begin position="277"/>
        <end position="296"/>
    </location>
</feature>
<dbReference type="AlphaFoldDB" id="A0A6M0H102"/>
<keyword evidence="4" id="KW-1185">Reference proteome</keyword>
<dbReference type="GO" id="GO:0008237">
    <property type="term" value="F:metallopeptidase activity"/>
    <property type="evidence" value="ECO:0007669"/>
    <property type="project" value="UniProtKB-KW"/>
</dbReference>
<feature type="transmembrane region" description="Helical" evidence="1">
    <location>
        <begin position="179"/>
        <end position="202"/>
    </location>
</feature>
<feature type="transmembrane region" description="Helical" evidence="1">
    <location>
        <begin position="146"/>
        <end position="167"/>
    </location>
</feature>
<keyword evidence="3" id="KW-0482">Metalloprotease</keyword>
<dbReference type="InterPro" id="IPR042150">
    <property type="entry name" value="MmRce1-like"/>
</dbReference>
<keyword evidence="1" id="KW-1133">Transmembrane helix</keyword>
<dbReference type="PANTHER" id="PTHR35797:SF1">
    <property type="entry name" value="PROTEASE"/>
    <property type="match status" value="1"/>
</dbReference>
<feature type="domain" description="CAAX prenyl protease 2/Lysostaphin resistance protein A-like" evidence="2">
    <location>
        <begin position="193"/>
        <end position="290"/>
    </location>
</feature>
<keyword evidence="1" id="KW-0812">Transmembrane</keyword>
<proteinExistence type="predicted"/>
<feature type="transmembrane region" description="Helical" evidence="1">
    <location>
        <begin position="104"/>
        <end position="125"/>
    </location>
</feature>
<feature type="transmembrane region" description="Helical" evidence="1">
    <location>
        <begin position="250"/>
        <end position="270"/>
    </location>
</feature>
<dbReference type="PANTHER" id="PTHR35797">
    <property type="entry name" value="PROTEASE-RELATED"/>
    <property type="match status" value="1"/>
</dbReference>
<name>A0A6M0H102_9CLOT</name>
<feature type="transmembrane region" description="Helical" evidence="1">
    <location>
        <begin position="302"/>
        <end position="323"/>
    </location>
</feature>